<dbReference type="AlphaFoldDB" id="K1PYG5"/>
<dbReference type="InParanoid" id="K1PYG5"/>
<evidence type="ECO:0000256" key="3">
    <source>
        <dbReference type="ARBA" id="ARBA00023242"/>
    </source>
</evidence>
<evidence type="ECO:0000256" key="1">
    <source>
        <dbReference type="ARBA" id="ARBA00023125"/>
    </source>
</evidence>
<dbReference type="SMART" id="SM00389">
    <property type="entry name" value="HOX"/>
    <property type="match status" value="1"/>
</dbReference>
<dbReference type="HOGENOM" id="CLU_779030_0_0_1"/>
<dbReference type="GO" id="GO:0000978">
    <property type="term" value="F:RNA polymerase II cis-regulatory region sequence-specific DNA binding"/>
    <property type="evidence" value="ECO:0007669"/>
    <property type="project" value="TreeGrafter"/>
</dbReference>
<dbReference type="InterPro" id="IPR050460">
    <property type="entry name" value="Distal-less_Homeobox_TF"/>
</dbReference>
<dbReference type="GO" id="GO:0000981">
    <property type="term" value="F:DNA-binding transcription factor activity, RNA polymerase II-specific"/>
    <property type="evidence" value="ECO:0007669"/>
    <property type="project" value="TreeGrafter"/>
</dbReference>
<dbReference type="FunCoup" id="K1PYG5">
    <property type="interactions" value="151"/>
</dbReference>
<dbReference type="PROSITE" id="PS50071">
    <property type="entry name" value="HOMEOBOX_2"/>
    <property type="match status" value="1"/>
</dbReference>
<dbReference type="EMBL" id="JH817334">
    <property type="protein sequence ID" value="EKC24109.1"/>
    <property type="molecule type" value="Genomic_DNA"/>
</dbReference>
<comment type="subcellular location">
    <subcellularLocation>
        <location evidence="4 5">Nucleus</location>
    </subcellularLocation>
</comment>
<feature type="compositionally biased region" description="Low complexity" evidence="6">
    <location>
        <begin position="224"/>
        <end position="260"/>
    </location>
</feature>
<evidence type="ECO:0000256" key="4">
    <source>
        <dbReference type="PROSITE-ProRule" id="PRU00108"/>
    </source>
</evidence>
<dbReference type="Pfam" id="PF00046">
    <property type="entry name" value="Homeodomain"/>
    <property type="match status" value="1"/>
</dbReference>
<reference evidence="7" key="1">
    <citation type="journal article" date="2012" name="Nature">
        <title>The oyster genome reveals stress adaptation and complexity of shell formation.</title>
        <authorList>
            <person name="Zhang G."/>
            <person name="Fang X."/>
            <person name="Guo X."/>
            <person name="Li L."/>
            <person name="Luo R."/>
            <person name="Xu F."/>
            <person name="Yang P."/>
            <person name="Zhang L."/>
            <person name="Wang X."/>
            <person name="Qi H."/>
            <person name="Xiong Z."/>
            <person name="Que H."/>
            <person name="Xie Y."/>
            <person name="Holland P.W."/>
            <person name="Paps J."/>
            <person name="Zhu Y."/>
            <person name="Wu F."/>
            <person name="Chen Y."/>
            <person name="Wang J."/>
            <person name="Peng C."/>
            <person name="Meng J."/>
            <person name="Yang L."/>
            <person name="Liu J."/>
            <person name="Wen B."/>
            <person name="Zhang N."/>
            <person name="Huang Z."/>
            <person name="Zhu Q."/>
            <person name="Feng Y."/>
            <person name="Mount A."/>
            <person name="Hedgecock D."/>
            <person name="Xu Z."/>
            <person name="Liu Y."/>
            <person name="Domazet-Loso T."/>
            <person name="Du Y."/>
            <person name="Sun X."/>
            <person name="Zhang S."/>
            <person name="Liu B."/>
            <person name="Cheng P."/>
            <person name="Jiang X."/>
            <person name="Li J."/>
            <person name="Fan D."/>
            <person name="Wang W."/>
            <person name="Fu W."/>
            <person name="Wang T."/>
            <person name="Wang B."/>
            <person name="Zhang J."/>
            <person name="Peng Z."/>
            <person name="Li Y."/>
            <person name="Li N."/>
            <person name="Wang J."/>
            <person name="Chen M."/>
            <person name="He Y."/>
            <person name="Tan F."/>
            <person name="Song X."/>
            <person name="Zheng Q."/>
            <person name="Huang R."/>
            <person name="Yang H."/>
            <person name="Du X."/>
            <person name="Chen L."/>
            <person name="Yang M."/>
            <person name="Gaffney P.M."/>
            <person name="Wang S."/>
            <person name="Luo L."/>
            <person name="She Z."/>
            <person name="Ming Y."/>
            <person name="Huang W."/>
            <person name="Zhang S."/>
            <person name="Huang B."/>
            <person name="Zhang Y."/>
            <person name="Qu T."/>
            <person name="Ni P."/>
            <person name="Miao G."/>
            <person name="Wang J."/>
            <person name="Wang Q."/>
            <person name="Steinberg C.E."/>
            <person name="Wang H."/>
            <person name="Li N."/>
            <person name="Qian L."/>
            <person name="Zhang G."/>
            <person name="Li Y."/>
            <person name="Yang H."/>
            <person name="Liu X."/>
            <person name="Wang J."/>
            <person name="Yin Y."/>
            <person name="Wang J."/>
        </authorList>
    </citation>
    <scope>NUCLEOTIDE SEQUENCE [LARGE SCALE GENOMIC DNA]</scope>
    <source>
        <strain evidence="7">05x7-T-G4-1.051#20</strain>
    </source>
</reference>
<evidence type="ECO:0000256" key="6">
    <source>
        <dbReference type="SAM" id="MobiDB-lite"/>
    </source>
</evidence>
<proteinExistence type="predicted"/>
<keyword evidence="3 4" id="KW-0539">Nucleus</keyword>
<feature type="region of interest" description="Disordered" evidence="6">
    <location>
        <begin position="210"/>
        <end position="314"/>
    </location>
</feature>
<keyword evidence="1 4" id="KW-0238">DNA-binding</keyword>
<dbReference type="InterPro" id="IPR001356">
    <property type="entry name" value="HD"/>
</dbReference>
<dbReference type="Gene3D" id="1.10.10.60">
    <property type="entry name" value="Homeodomain-like"/>
    <property type="match status" value="1"/>
</dbReference>
<dbReference type="InterPro" id="IPR009057">
    <property type="entry name" value="Homeodomain-like_sf"/>
</dbReference>
<keyword evidence="2 4" id="KW-0371">Homeobox</keyword>
<protein>
    <submittedName>
        <fullName evidence="7">Homeotic protein distal-less</fullName>
    </submittedName>
</protein>
<evidence type="ECO:0000256" key="2">
    <source>
        <dbReference type="ARBA" id="ARBA00023155"/>
    </source>
</evidence>
<feature type="region of interest" description="Disordered" evidence="6">
    <location>
        <begin position="31"/>
        <end position="104"/>
    </location>
</feature>
<dbReference type="PANTHER" id="PTHR24327">
    <property type="entry name" value="HOMEOBOX PROTEIN"/>
    <property type="match status" value="1"/>
</dbReference>
<dbReference type="SUPFAM" id="SSF46689">
    <property type="entry name" value="Homeodomain-like"/>
    <property type="match status" value="2"/>
</dbReference>
<feature type="DNA-binding region" description="Homeobox" evidence="4">
    <location>
        <begin position="118"/>
        <end position="214"/>
    </location>
</feature>
<name>K1PYG5_MAGGI</name>
<evidence type="ECO:0000256" key="5">
    <source>
        <dbReference type="RuleBase" id="RU000682"/>
    </source>
</evidence>
<dbReference type="GO" id="GO:0005634">
    <property type="term" value="C:nucleus"/>
    <property type="evidence" value="ECO:0007669"/>
    <property type="project" value="UniProtKB-SubCell"/>
</dbReference>
<feature type="compositionally biased region" description="Polar residues" evidence="6">
    <location>
        <begin position="277"/>
        <end position="294"/>
    </location>
</feature>
<organism evidence="7">
    <name type="scientific">Magallana gigas</name>
    <name type="common">Pacific oyster</name>
    <name type="synonym">Crassostrea gigas</name>
    <dbReference type="NCBI Taxonomy" id="29159"/>
    <lineage>
        <taxon>Eukaryota</taxon>
        <taxon>Metazoa</taxon>
        <taxon>Spiralia</taxon>
        <taxon>Lophotrochozoa</taxon>
        <taxon>Mollusca</taxon>
        <taxon>Bivalvia</taxon>
        <taxon>Autobranchia</taxon>
        <taxon>Pteriomorphia</taxon>
        <taxon>Ostreida</taxon>
        <taxon>Ostreoidea</taxon>
        <taxon>Ostreidae</taxon>
        <taxon>Magallana</taxon>
    </lineage>
</organism>
<sequence length="356" mass="39788">MINVGNVDGHGLDQEMSGKSAFMELQQQGMGMGHPAYPIRSSYQTHHHPSQHGDSVFSNPQTRPPLGYPFHMNPMSPSSYNPPTGHPFSMPPYQSPSPTRDDKSQMEELRINGKGKKMRKPRTIYSSLQLQQLNRRFQRTQYLALPERAELAASLGLTQTQPLPEPYESFVHPRRCPAPFFFSLAEQGRLNGDPPLESVKIWFQNRRSKAKKMIKQGANPMQASGQQTPTPVTSPTQGQQPMQPQSPSQQHSPPTPSAHSHNAHGHHPPNGLKMETPDQNPHNSVMISPASSVSPEHEPQWNDHPANNYTSSQSYMPMSSMPPMTSVMTSGMPPMSHYHSAWYSTQPMMNQQSCLT</sequence>
<dbReference type="CDD" id="cd00086">
    <property type="entry name" value="homeodomain"/>
    <property type="match status" value="1"/>
</dbReference>
<feature type="compositionally biased region" description="Polar residues" evidence="6">
    <location>
        <begin position="52"/>
        <end position="61"/>
    </location>
</feature>
<evidence type="ECO:0000313" key="7">
    <source>
        <dbReference type="EMBL" id="EKC24109.1"/>
    </source>
</evidence>
<dbReference type="PANTHER" id="PTHR24327:SF81">
    <property type="entry name" value="HOMEOTIC PROTEIN DISTAL-LESS-RELATED"/>
    <property type="match status" value="1"/>
</dbReference>
<accession>K1PYG5</accession>
<feature type="compositionally biased region" description="Low complexity" evidence="6">
    <location>
        <begin position="72"/>
        <end position="83"/>
    </location>
</feature>
<gene>
    <name evidence="7" type="ORF">CGI_10016653</name>
</gene>